<feature type="domain" description="TIR" evidence="1">
    <location>
        <begin position="4"/>
        <end position="112"/>
    </location>
</feature>
<dbReference type="InterPro" id="IPR016024">
    <property type="entry name" value="ARM-type_fold"/>
</dbReference>
<dbReference type="EMBL" id="BNJK01000001">
    <property type="protein sequence ID" value="GHO96304.1"/>
    <property type="molecule type" value="Genomic_DNA"/>
</dbReference>
<sequence length="431" mass="46900">MSEVFISYEDRDSDFAESLILHMKNNGNFVSEHEIFPSSEKSYTGIEQAIRNASLLLTIMTSAAKASETVTYEWIFALGAGIPVVTIVRQETELHPRLTMLPHFDFTDPLTPPWEALIEAIEGIVKHLEPHRVPTSHTATPSYIRMAITALDSANAEDRAGAIDNLAQTSHPVAVEALVGALSHPLQDVRTLAALARGNAGDIRAIPELLDTLRLRDEEISNEAIIALGNIGDATVAPQLVDMMHRRWDRSRYLIADALEKMGSAVVPILQNVLHEENTERKVWATQTLKGFGKAAVPSLIQALHDKERAVKVYAISALSDIGGLDAVSNLIKMLASDSEEWSIRSHAVEALGEIGDVSAVPGLILALSYNDDAIRRNAAKALRQIGSSAVPSLVETLGTAEGDLRRRINSLLKQIGTPEALSALNTKSRR</sequence>
<dbReference type="InterPro" id="IPR000157">
    <property type="entry name" value="TIR_dom"/>
</dbReference>
<dbReference type="SUPFAM" id="SSF48371">
    <property type="entry name" value="ARM repeat"/>
    <property type="match status" value="1"/>
</dbReference>
<name>A0A8J3IQX0_9CHLR</name>
<dbReference type="PANTHER" id="PTHR12697">
    <property type="entry name" value="PBS LYASE HEAT-LIKE PROTEIN"/>
    <property type="match status" value="1"/>
</dbReference>
<gene>
    <name evidence="2" type="ORF">KSF_063520</name>
</gene>
<dbReference type="Gene3D" id="3.40.50.10140">
    <property type="entry name" value="Toll/interleukin-1 receptor homology (TIR) domain"/>
    <property type="match status" value="1"/>
</dbReference>
<dbReference type="Gene3D" id="1.25.10.10">
    <property type="entry name" value="Leucine-rich Repeat Variant"/>
    <property type="match status" value="2"/>
</dbReference>
<dbReference type="GO" id="GO:0016491">
    <property type="term" value="F:oxidoreductase activity"/>
    <property type="evidence" value="ECO:0007669"/>
    <property type="project" value="TreeGrafter"/>
</dbReference>
<keyword evidence="3" id="KW-1185">Reference proteome</keyword>
<dbReference type="InterPro" id="IPR011989">
    <property type="entry name" value="ARM-like"/>
</dbReference>
<proteinExistence type="predicted"/>
<accession>A0A8J3IQX0</accession>
<dbReference type="SUPFAM" id="SSF52200">
    <property type="entry name" value="Toll/Interleukin receptor TIR domain"/>
    <property type="match status" value="1"/>
</dbReference>
<evidence type="ECO:0000313" key="3">
    <source>
        <dbReference type="Proteomes" id="UP000597444"/>
    </source>
</evidence>
<dbReference type="PANTHER" id="PTHR12697:SF5">
    <property type="entry name" value="DEOXYHYPUSINE HYDROXYLASE"/>
    <property type="match status" value="1"/>
</dbReference>
<dbReference type="InterPro" id="IPR004155">
    <property type="entry name" value="PBS_lyase_HEAT"/>
</dbReference>
<protein>
    <recommendedName>
        <fullName evidence="1">TIR domain-containing protein</fullName>
    </recommendedName>
</protein>
<dbReference type="AlphaFoldDB" id="A0A8J3IQX0"/>
<evidence type="ECO:0000313" key="2">
    <source>
        <dbReference type="EMBL" id="GHO96304.1"/>
    </source>
</evidence>
<dbReference type="Proteomes" id="UP000597444">
    <property type="component" value="Unassembled WGS sequence"/>
</dbReference>
<comment type="caution">
    <text evidence="2">The sequence shown here is derived from an EMBL/GenBank/DDBJ whole genome shotgun (WGS) entry which is preliminary data.</text>
</comment>
<evidence type="ECO:0000259" key="1">
    <source>
        <dbReference type="Pfam" id="PF13676"/>
    </source>
</evidence>
<dbReference type="RefSeq" id="WP_220206942.1">
    <property type="nucleotide sequence ID" value="NZ_BNJK01000001.1"/>
</dbReference>
<dbReference type="SMART" id="SM00567">
    <property type="entry name" value="EZ_HEAT"/>
    <property type="match status" value="7"/>
</dbReference>
<dbReference type="Pfam" id="PF13646">
    <property type="entry name" value="HEAT_2"/>
    <property type="match status" value="2"/>
</dbReference>
<dbReference type="Pfam" id="PF13676">
    <property type="entry name" value="TIR_2"/>
    <property type="match status" value="1"/>
</dbReference>
<reference evidence="2" key="1">
    <citation type="submission" date="2020-10" db="EMBL/GenBank/DDBJ databases">
        <title>Taxonomic study of unclassified bacteria belonging to the class Ktedonobacteria.</title>
        <authorList>
            <person name="Yabe S."/>
            <person name="Wang C.M."/>
            <person name="Zheng Y."/>
            <person name="Sakai Y."/>
            <person name="Cavaletti L."/>
            <person name="Monciardini P."/>
            <person name="Donadio S."/>
        </authorList>
    </citation>
    <scope>NUCLEOTIDE SEQUENCE</scope>
    <source>
        <strain evidence="2">ID150040</strain>
    </source>
</reference>
<dbReference type="InterPro" id="IPR035897">
    <property type="entry name" value="Toll_tir_struct_dom_sf"/>
</dbReference>
<organism evidence="2 3">
    <name type="scientific">Reticulibacter mediterranei</name>
    <dbReference type="NCBI Taxonomy" id="2778369"/>
    <lineage>
        <taxon>Bacteria</taxon>
        <taxon>Bacillati</taxon>
        <taxon>Chloroflexota</taxon>
        <taxon>Ktedonobacteria</taxon>
        <taxon>Ktedonobacterales</taxon>
        <taxon>Reticulibacteraceae</taxon>
        <taxon>Reticulibacter</taxon>
    </lineage>
</organism>
<dbReference type="GO" id="GO:0007165">
    <property type="term" value="P:signal transduction"/>
    <property type="evidence" value="ECO:0007669"/>
    <property type="project" value="InterPro"/>
</dbReference>